<evidence type="ECO:0000256" key="2">
    <source>
        <dbReference type="ARBA" id="ARBA00023125"/>
    </source>
</evidence>
<dbReference type="SUPFAM" id="SSF46689">
    <property type="entry name" value="Homeodomain-like"/>
    <property type="match status" value="2"/>
</dbReference>
<dbReference type="RefSeq" id="WP_125687328.1">
    <property type="nucleotide sequence ID" value="NZ_JBHSSI010000012.1"/>
</dbReference>
<dbReference type="PANTHER" id="PTHR43280:SF28">
    <property type="entry name" value="HTH-TYPE TRANSCRIPTIONAL ACTIVATOR RHAS"/>
    <property type="match status" value="1"/>
</dbReference>
<evidence type="ECO:0000256" key="3">
    <source>
        <dbReference type="ARBA" id="ARBA00023163"/>
    </source>
</evidence>
<keyword evidence="2" id="KW-0238">DNA-binding</keyword>
<feature type="domain" description="HTH araC/xylS-type" evidence="4">
    <location>
        <begin position="187"/>
        <end position="285"/>
    </location>
</feature>
<reference evidence="6" key="1">
    <citation type="journal article" date="2019" name="Int. J. Syst. Evol. Microbiol.">
        <title>The Global Catalogue of Microorganisms (GCM) 10K type strain sequencing project: providing services to taxonomists for standard genome sequencing and annotation.</title>
        <authorList>
            <consortium name="The Broad Institute Genomics Platform"/>
            <consortium name="The Broad Institute Genome Sequencing Center for Infectious Disease"/>
            <person name="Wu L."/>
            <person name="Ma J."/>
        </authorList>
    </citation>
    <scope>NUCLEOTIDE SEQUENCE [LARGE SCALE GENOMIC DNA]</scope>
    <source>
        <strain evidence="6">CCM 8908</strain>
    </source>
</reference>
<keyword evidence="6" id="KW-1185">Reference proteome</keyword>
<evidence type="ECO:0000256" key="1">
    <source>
        <dbReference type="ARBA" id="ARBA00023015"/>
    </source>
</evidence>
<dbReference type="EMBL" id="JBHSSI010000012">
    <property type="protein sequence ID" value="MFC6259567.1"/>
    <property type="molecule type" value="Genomic_DNA"/>
</dbReference>
<dbReference type="InterPro" id="IPR037923">
    <property type="entry name" value="HTH-like"/>
</dbReference>
<evidence type="ECO:0000259" key="4">
    <source>
        <dbReference type="PROSITE" id="PS01124"/>
    </source>
</evidence>
<name>A0ABW1TEC9_9LACO</name>
<dbReference type="PRINTS" id="PR00032">
    <property type="entry name" value="HTHARAC"/>
</dbReference>
<dbReference type="SMART" id="SM00342">
    <property type="entry name" value="HTH_ARAC"/>
    <property type="match status" value="1"/>
</dbReference>
<protein>
    <submittedName>
        <fullName evidence="5">AraC family transcriptional regulator</fullName>
    </submittedName>
</protein>
<dbReference type="PROSITE" id="PS01124">
    <property type="entry name" value="HTH_ARAC_FAMILY_2"/>
    <property type="match status" value="1"/>
</dbReference>
<dbReference type="SUPFAM" id="SSF51215">
    <property type="entry name" value="Regulatory protein AraC"/>
    <property type="match status" value="1"/>
</dbReference>
<dbReference type="Proteomes" id="UP001596283">
    <property type="component" value="Unassembled WGS sequence"/>
</dbReference>
<evidence type="ECO:0000313" key="6">
    <source>
        <dbReference type="Proteomes" id="UP001596283"/>
    </source>
</evidence>
<gene>
    <name evidence="5" type="ORF">ACFP1C_01270</name>
</gene>
<dbReference type="InterPro" id="IPR018060">
    <property type="entry name" value="HTH_AraC"/>
</dbReference>
<dbReference type="Pfam" id="PF02311">
    <property type="entry name" value="AraC_binding"/>
    <property type="match status" value="1"/>
</dbReference>
<proteinExistence type="predicted"/>
<dbReference type="InterPro" id="IPR003313">
    <property type="entry name" value="AraC-bd"/>
</dbReference>
<accession>A0ABW1TEC9</accession>
<dbReference type="InterPro" id="IPR009057">
    <property type="entry name" value="Homeodomain-like_sf"/>
</dbReference>
<dbReference type="InterPro" id="IPR020449">
    <property type="entry name" value="Tscrpt_reg_AraC-type_HTH"/>
</dbReference>
<dbReference type="PANTHER" id="PTHR43280">
    <property type="entry name" value="ARAC-FAMILY TRANSCRIPTIONAL REGULATOR"/>
    <property type="match status" value="1"/>
</dbReference>
<dbReference type="Gene3D" id="1.10.10.60">
    <property type="entry name" value="Homeodomain-like"/>
    <property type="match status" value="2"/>
</dbReference>
<evidence type="ECO:0000313" key="5">
    <source>
        <dbReference type="EMBL" id="MFC6259567.1"/>
    </source>
</evidence>
<keyword evidence="1" id="KW-0805">Transcription regulation</keyword>
<sequence>MAQPAYISISCLPLPTFIEGGYATFHAGDHHPNRNNLQYFILMFMIKGKLFISEDDNDYTIEPGEMFVLLPMHHHYSWHAVTEDTGYYWLHFYVSGHWQQQATLVPMRSAIKVPTLHHYTPTETLYLAKHVKMQHQDRLVQMTEQIFKNSSATKEYGFWQAQQLFIDVLQEIQVQSQQDSAMVQLSGQVQRYLRDHFDEKITNTTLSREFHFHPNYLIRTLKATTGLTPTEFLRQYRMEEASKRLLNTNMLETEIAEAIGFQNIYYFSTVFKQYTGLSPSQYRQANTRRIKADKEGLK</sequence>
<keyword evidence="3" id="KW-0804">Transcription</keyword>
<comment type="caution">
    <text evidence="5">The sequence shown here is derived from an EMBL/GenBank/DDBJ whole genome shotgun (WGS) entry which is preliminary data.</text>
</comment>
<organism evidence="5 6">
    <name type="scientific">Levilactobacillus fujinensis</name>
    <dbReference type="NCBI Taxonomy" id="2486024"/>
    <lineage>
        <taxon>Bacteria</taxon>
        <taxon>Bacillati</taxon>
        <taxon>Bacillota</taxon>
        <taxon>Bacilli</taxon>
        <taxon>Lactobacillales</taxon>
        <taxon>Lactobacillaceae</taxon>
        <taxon>Levilactobacillus</taxon>
    </lineage>
</organism>
<dbReference type="Pfam" id="PF12833">
    <property type="entry name" value="HTH_18"/>
    <property type="match status" value="1"/>
</dbReference>